<name>K0B152_GOTA9</name>
<dbReference type="KEGG" id="cad:Curi_c13560"/>
<keyword evidence="1" id="KW-0472">Membrane</keyword>
<feature type="transmembrane region" description="Helical" evidence="1">
    <location>
        <begin position="54"/>
        <end position="75"/>
    </location>
</feature>
<evidence type="ECO:0000256" key="1">
    <source>
        <dbReference type="SAM" id="Phobius"/>
    </source>
</evidence>
<evidence type="ECO:0000313" key="3">
    <source>
        <dbReference type="Proteomes" id="UP000006094"/>
    </source>
</evidence>
<accession>K0B152</accession>
<keyword evidence="1" id="KW-0812">Transmembrane</keyword>
<evidence type="ECO:0000313" key="2">
    <source>
        <dbReference type="EMBL" id="AFS78366.1"/>
    </source>
</evidence>
<dbReference type="EMBL" id="CP003326">
    <property type="protein sequence ID" value="AFS78366.1"/>
    <property type="molecule type" value="Genomic_DNA"/>
</dbReference>
<dbReference type="HOGENOM" id="CLU_2536553_0_0_9"/>
<protein>
    <submittedName>
        <fullName evidence="2">Uncharacterized protein</fullName>
    </submittedName>
</protein>
<keyword evidence="1" id="KW-1133">Transmembrane helix</keyword>
<reference evidence="2 3" key="1">
    <citation type="journal article" date="2012" name="PLoS ONE">
        <title>The purine-utilizing bacterium Clostridium acidurici 9a: a genome-guided metabolic reconsideration.</title>
        <authorList>
            <person name="Hartwich K."/>
            <person name="Poehlein A."/>
            <person name="Daniel R."/>
        </authorList>
    </citation>
    <scope>NUCLEOTIDE SEQUENCE [LARGE SCALE GENOMIC DNA]</scope>
    <source>
        <strain evidence="3">ATCC 7906 / DSM 604 / BCRC 14475 / CIP 104303 / KCTC 5404 / NCIMB 10678 / 9a</strain>
    </source>
</reference>
<keyword evidence="3" id="KW-1185">Reference proteome</keyword>
<dbReference type="AlphaFoldDB" id="K0B152"/>
<organism evidence="2 3">
    <name type="scientific">Gottschalkia acidurici (strain ATCC 7906 / DSM 604 / BCRC 14475 / CIP 104303 / KCTC 5404 / NCIMB 10678 / 9a)</name>
    <name type="common">Clostridium acidurici</name>
    <dbReference type="NCBI Taxonomy" id="1128398"/>
    <lineage>
        <taxon>Bacteria</taxon>
        <taxon>Bacillati</taxon>
        <taxon>Bacillota</taxon>
        <taxon>Tissierellia</taxon>
        <taxon>Tissierellales</taxon>
        <taxon>Gottschalkiaceae</taxon>
        <taxon>Gottschalkia</taxon>
    </lineage>
</organism>
<proteinExistence type="predicted"/>
<feature type="transmembrane region" description="Helical" evidence="1">
    <location>
        <begin position="12"/>
        <end position="29"/>
    </location>
</feature>
<dbReference type="eggNOG" id="ENOG502ZPQX">
    <property type="taxonomic scope" value="Bacteria"/>
</dbReference>
<gene>
    <name evidence="2" type="ordered locus">Curi_c13560</name>
</gene>
<dbReference type="Proteomes" id="UP000006094">
    <property type="component" value="Chromosome"/>
</dbReference>
<sequence>MKKDINIKKLYLFTFLSFILILLFLYLFSQKAPYFYTGFDYHTIPNRLSKLANFTFIILILINFICVLLSIFYSIKIIFNKIK</sequence>